<dbReference type="GO" id="GO:0000976">
    <property type="term" value="F:transcription cis-regulatory region binding"/>
    <property type="evidence" value="ECO:0007669"/>
    <property type="project" value="TreeGrafter"/>
</dbReference>
<dbReference type="PROSITE" id="PS00463">
    <property type="entry name" value="ZN2_CY6_FUNGAL_1"/>
    <property type="match status" value="1"/>
</dbReference>
<evidence type="ECO:0000256" key="5">
    <source>
        <dbReference type="ARBA" id="ARBA00023242"/>
    </source>
</evidence>
<evidence type="ECO:0000313" key="8">
    <source>
        <dbReference type="EMBL" id="CRL28918.1"/>
    </source>
</evidence>
<keyword evidence="9" id="KW-1185">Reference proteome</keyword>
<evidence type="ECO:0000256" key="3">
    <source>
        <dbReference type="ARBA" id="ARBA00023125"/>
    </source>
</evidence>
<dbReference type="PANTHER" id="PTHR37534">
    <property type="entry name" value="TRANSCRIPTIONAL ACTIVATOR PROTEIN UGA3"/>
    <property type="match status" value="1"/>
</dbReference>
<evidence type="ECO:0000259" key="7">
    <source>
        <dbReference type="PROSITE" id="PS50048"/>
    </source>
</evidence>
<gene>
    <name evidence="8" type="ORF">PCAMFM013_S031g000086</name>
</gene>
<dbReference type="CDD" id="cd00067">
    <property type="entry name" value="GAL4"/>
    <property type="match status" value="1"/>
</dbReference>
<sequence length="604" mass="68822">MYEPVPPRCRKTNITRSRNGCIPCRQKKRKCDENKPSCGLCSRLGIHCLFRSPPLRFQESSFNLGRTAQVDTWNLDYSEVSRAKLHNHRRTQHDTTNEDDLLPNPTSTRGRQLQFLASFSQAENITAPISTGLNISRKPAIAVSDELFLHQYFSHIINFLPKSVRLVVSRGLDLPALREATVAFSAARFAYSLGNPCKPRPKNLSPLFIQSLNYFSRAIQLIKQDTSQIEDILATVIFFILFENVVGTVRTSYCHLRGLETLILRHYRGLSGTPYGRLVLRASLFIRAKGFLILGPLHATYRSQVANRELDLLARRICTQQELLFLTMADSIRVSSILLLQRCSRSRCDDLELSRLKLSTPGDGEGCLSGCNDSESEIYRKLDDLRQYVDFLFAQSNSLYNAFLRCTGHPIFQRTDLSYAEDAILPITFDSREDAIACAMYALVQVYCDRQILKHLLLAETGQMTLPLTRWAKVILGIAKGWDPSRYLYEETYNMNIGWIVELLCLRWPNADVLTYLTQNLVPGLRMARPCMEDTAGALLLFDLVIEMLNIENSRGRKVFAMHLVHEDSSEENGFFLPNQSLRFVIHGYTDDGEFFNDFISPLT</sequence>
<reference evidence="8 9" key="1">
    <citation type="journal article" date="2014" name="Nat. Commun.">
        <title>Multiple recent horizontal transfers of a large genomic region in cheese making fungi.</title>
        <authorList>
            <person name="Cheeseman K."/>
            <person name="Ropars J."/>
            <person name="Renault P."/>
            <person name="Dupont J."/>
            <person name="Gouzy J."/>
            <person name="Branca A."/>
            <person name="Abraham A.L."/>
            <person name="Ceppi M."/>
            <person name="Conseiller E."/>
            <person name="Debuchy R."/>
            <person name="Malagnac F."/>
            <person name="Goarin A."/>
            <person name="Silar P."/>
            <person name="Lacoste S."/>
            <person name="Sallet E."/>
            <person name="Bensimon A."/>
            <person name="Giraud T."/>
            <person name="Brygoo Y."/>
        </authorList>
    </citation>
    <scope>NUCLEOTIDE SEQUENCE [LARGE SCALE GENOMIC DNA]</scope>
    <source>
        <strain evidence="9">FM 013</strain>
    </source>
</reference>
<accession>A0A0G4PS13</accession>
<dbReference type="Proteomes" id="UP000053732">
    <property type="component" value="Unassembled WGS sequence"/>
</dbReference>
<dbReference type="PANTHER" id="PTHR37534:SF7">
    <property type="entry name" value="TRANSCRIPTIONAL ACTIVATOR PROTEIN UGA3"/>
    <property type="match status" value="1"/>
</dbReference>
<dbReference type="InterPro" id="IPR036864">
    <property type="entry name" value="Zn2-C6_fun-type_DNA-bd_sf"/>
</dbReference>
<dbReference type="EMBL" id="HG793164">
    <property type="protein sequence ID" value="CRL28918.1"/>
    <property type="molecule type" value="Genomic_DNA"/>
</dbReference>
<feature type="region of interest" description="Disordered" evidence="6">
    <location>
        <begin position="85"/>
        <end position="105"/>
    </location>
</feature>
<name>A0A0G4PS13_PENC3</name>
<feature type="domain" description="Zn(2)-C6 fungal-type" evidence="7">
    <location>
        <begin position="20"/>
        <end position="50"/>
    </location>
</feature>
<keyword evidence="4" id="KW-0804">Transcription</keyword>
<dbReference type="GO" id="GO:0000981">
    <property type="term" value="F:DNA-binding transcription factor activity, RNA polymerase II-specific"/>
    <property type="evidence" value="ECO:0007669"/>
    <property type="project" value="InterPro"/>
</dbReference>
<dbReference type="Pfam" id="PF00172">
    <property type="entry name" value="Zn_clus"/>
    <property type="match status" value="1"/>
</dbReference>
<comment type="subcellular location">
    <subcellularLocation>
        <location evidence="1">Nucleus</location>
    </subcellularLocation>
</comment>
<dbReference type="PROSITE" id="PS50048">
    <property type="entry name" value="ZN2_CY6_FUNGAL_2"/>
    <property type="match status" value="1"/>
</dbReference>
<keyword evidence="5" id="KW-0539">Nucleus</keyword>
<evidence type="ECO:0000256" key="4">
    <source>
        <dbReference type="ARBA" id="ARBA00023163"/>
    </source>
</evidence>
<proteinExistence type="predicted"/>
<protein>
    <submittedName>
        <fullName evidence="8">Fungal transcriptional regulatory protein, N-terminal</fullName>
    </submittedName>
</protein>
<dbReference type="GO" id="GO:0008270">
    <property type="term" value="F:zinc ion binding"/>
    <property type="evidence" value="ECO:0007669"/>
    <property type="project" value="InterPro"/>
</dbReference>
<dbReference type="Pfam" id="PF11951">
    <property type="entry name" value="Fungal_trans_2"/>
    <property type="match status" value="1"/>
</dbReference>
<dbReference type="AlphaFoldDB" id="A0A0G4PS13"/>
<evidence type="ECO:0000256" key="2">
    <source>
        <dbReference type="ARBA" id="ARBA00023015"/>
    </source>
</evidence>
<dbReference type="GO" id="GO:0045944">
    <property type="term" value="P:positive regulation of transcription by RNA polymerase II"/>
    <property type="evidence" value="ECO:0007669"/>
    <property type="project" value="TreeGrafter"/>
</dbReference>
<dbReference type="SUPFAM" id="SSF57701">
    <property type="entry name" value="Zn2/Cys6 DNA-binding domain"/>
    <property type="match status" value="1"/>
</dbReference>
<evidence type="ECO:0000313" key="9">
    <source>
        <dbReference type="Proteomes" id="UP000053732"/>
    </source>
</evidence>
<dbReference type="GO" id="GO:0005634">
    <property type="term" value="C:nucleus"/>
    <property type="evidence" value="ECO:0007669"/>
    <property type="project" value="UniProtKB-SubCell"/>
</dbReference>
<dbReference type="InterPro" id="IPR001138">
    <property type="entry name" value="Zn2Cys6_DnaBD"/>
</dbReference>
<keyword evidence="2" id="KW-0805">Transcription regulation</keyword>
<dbReference type="STRING" id="1429867.A0A0G4PS13"/>
<evidence type="ECO:0000256" key="1">
    <source>
        <dbReference type="ARBA" id="ARBA00004123"/>
    </source>
</evidence>
<evidence type="ECO:0000256" key="6">
    <source>
        <dbReference type="SAM" id="MobiDB-lite"/>
    </source>
</evidence>
<organism evidence="8 9">
    <name type="scientific">Penicillium camemberti (strain FM 013)</name>
    <dbReference type="NCBI Taxonomy" id="1429867"/>
    <lineage>
        <taxon>Eukaryota</taxon>
        <taxon>Fungi</taxon>
        <taxon>Dikarya</taxon>
        <taxon>Ascomycota</taxon>
        <taxon>Pezizomycotina</taxon>
        <taxon>Eurotiomycetes</taxon>
        <taxon>Eurotiomycetidae</taxon>
        <taxon>Eurotiales</taxon>
        <taxon>Aspergillaceae</taxon>
        <taxon>Penicillium</taxon>
    </lineage>
</organism>
<keyword evidence="3" id="KW-0238">DNA-binding</keyword>
<dbReference type="SMART" id="SM00066">
    <property type="entry name" value="GAL4"/>
    <property type="match status" value="1"/>
</dbReference>
<dbReference type="Gene3D" id="4.10.240.10">
    <property type="entry name" value="Zn(2)-C6 fungal-type DNA-binding domain"/>
    <property type="match status" value="1"/>
</dbReference>
<dbReference type="InterPro" id="IPR021858">
    <property type="entry name" value="Fun_TF"/>
</dbReference>